<comment type="caution">
    <text evidence="3">The sequence shown here is derived from an EMBL/GenBank/DDBJ whole genome shotgun (WGS) entry which is preliminary data.</text>
</comment>
<dbReference type="EMBL" id="CAJOBG010074114">
    <property type="protein sequence ID" value="CAF4606478.1"/>
    <property type="molecule type" value="Genomic_DNA"/>
</dbReference>
<reference evidence="3" key="1">
    <citation type="submission" date="2021-02" db="EMBL/GenBank/DDBJ databases">
        <authorList>
            <person name="Nowell W R."/>
        </authorList>
    </citation>
    <scope>NUCLEOTIDE SEQUENCE</scope>
</reference>
<dbReference type="AlphaFoldDB" id="A0A821CHS5"/>
<dbReference type="Gene3D" id="2.30.29.30">
    <property type="entry name" value="Pleckstrin-homology domain (PH domain)/Phosphotyrosine-binding domain (PTB)"/>
    <property type="match status" value="1"/>
</dbReference>
<dbReference type="InterPro" id="IPR011993">
    <property type="entry name" value="PH-like_dom_sf"/>
</dbReference>
<proteinExistence type="predicted"/>
<dbReference type="Pfam" id="PF18116">
    <property type="entry name" value="SNX17_FERM_C"/>
    <property type="match status" value="1"/>
</dbReference>
<protein>
    <recommendedName>
        <fullName evidence="2">Sorting nexin-17/31 FERM domain-containing protein</fullName>
    </recommendedName>
</protein>
<keyword evidence="4" id="KW-1185">Reference proteome</keyword>
<evidence type="ECO:0000259" key="2">
    <source>
        <dbReference type="Pfam" id="PF18116"/>
    </source>
</evidence>
<name>A0A821CHS5_9BILA</name>
<feature type="region of interest" description="Disordered" evidence="1">
    <location>
        <begin position="38"/>
        <end position="86"/>
    </location>
</feature>
<dbReference type="InterPro" id="IPR040842">
    <property type="entry name" value="SNX17/31_FERM"/>
</dbReference>
<dbReference type="Proteomes" id="UP000663866">
    <property type="component" value="Unassembled WGS sequence"/>
</dbReference>
<feature type="compositionally biased region" description="Polar residues" evidence="1">
    <location>
        <begin position="38"/>
        <end position="63"/>
    </location>
</feature>
<feature type="compositionally biased region" description="Basic and acidic residues" evidence="1">
    <location>
        <begin position="64"/>
        <end position="80"/>
    </location>
</feature>
<evidence type="ECO:0000313" key="3">
    <source>
        <dbReference type="EMBL" id="CAF4606478.1"/>
    </source>
</evidence>
<gene>
    <name evidence="3" type="ORF">OVN521_LOCUS45375</name>
</gene>
<organism evidence="3 4">
    <name type="scientific">Rotaria magnacalcarata</name>
    <dbReference type="NCBI Taxonomy" id="392030"/>
    <lineage>
        <taxon>Eukaryota</taxon>
        <taxon>Metazoa</taxon>
        <taxon>Spiralia</taxon>
        <taxon>Gnathifera</taxon>
        <taxon>Rotifera</taxon>
        <taxon>Eurotatoria</taxon>
        <taxon>Bdelloidea</taxon>
        <taxon>Philodinida</taxon>
        <taxon>Philodinidae</taxon>
        <taxon>Rotaria</taxon>
    </lineage>
</organism>
<evidence type="ECO:0000256" key="1">
    <source>
        <dbReference type="SAM" id="MobiDB-lite"/>
    </source>
</evidence>
<evidence type="ECO:0000313" key="4">
    <source>
        <dbReference type="Proteomes" id="UP000663866"/>
    </source>
</evidence>
<sequence length="86" mass="9492">MLEIKKDTLEWITIHTEQAALVSTCLQSMVDEILAKTTDPTSPVQVSDSAKTQSNITNGLPTRSKSDLDRLNNNDLFDRGDGDDDL</sequence>
<accession>A0A821CHS5</accession>
<feature type="domain" description="Sorting nexin-17/31 FERM" evidence="2">
    <location>
        <begin position="5"/>
        <end position="34"/>
    </location>
</feature>